<comment type="caution">
    <text evidence="7">The sequence shown here is derived from an EMBL/GenBank/DDBJ whole genome shotgun (WGS) entry which is preliminary data.</text>
</comment>
<dbReference type="SUPFAM" id="SSF54001">
    <property type="entry name" value="Cysteine proteinases"/>
    <property type="match status" value="1"/>
</dbReference>
<dbReference type="InterPro" id="IPR036366">
    <property type="entry name" value="PGBDSf"/>
</dbReference>
<dbReference type="Gene3D" id="1.10.101.10">
    <property type="entry name" value="PGBD-like superfamily/PGBD"/>
    <property type="match status" value="2"/>
</dbReference>
<proteinExistence type="inferred from homology"/>
<dbReference type="InterPro" id="IPR047763">
    <property type="entry name" value="PG_bind_dom_phiBT1-type"/>
</dbReference>
<feature type="region of interest" description="Disordered" evidence="5">
    <location>
        <begin position="73"/>
        <end position="123"/>
    </location>
</feature>
<feature type="region of interest" description="Disordered" evidence="5">
    <location>
        <begin position="327"/>
        <end position="381"/>
    </location>
</feature>
<dbReference type="AlphaFoldDB" id="A0A940RYS7"/>
<dbReference type="PROSITE" id="PS51935">
    <property type="entry name" value="NLPC_P60"/>
    <property type="match status" value="1"/>
</dbReference>
<organism evidence="7 8">
    <name type="scientific">Streptomyces montanisoli</name>
    <dbReference type="NCBI Taxonomy" id="2798581"/>
    <lineage>
        <taxon>Bacteria</taxon>
        <taxon>Bacillati</taxon>
        <taxon>Actinomycetota</taxon>
        <taxon>Actinomycetes</taxon>
        <taxon>Kitasatosporales</taxon>
        <taxon>Streptomycetaceae</taxon>
        <taxon>Streptomyces</taxon>
    </lineage>
</organism>
<evidence type="ECO:0000256" key="1">
    <source>
        <dbReference type="ARBA" id="ARBA00007074"/>
    </source>
</evidence>
<dbReference type="EMBL" id="JAGIQL010000245">
    <property type="protein sequence ID" value="MBP0461875.1"/>
    <property type="molecule type" value="Genomic_DNA"/>
</dbReference>
<accession>A0A940RYS7</accession>
<evidence type="ECO:0000256" key="2">
    <source>
        <dbReference type="ARBA" id="ARBA00022670"/>
    </source>
</evidence>
<evidence type="ECO:0000256" key="3">
    <source>
        <dbReference type="ARBA" id="ARBA00022801"/>
    </source>
</evidence>
<dbReference type="Gene3D" id="3.90.1720.10">
    <property type="entry name" value="endopeptidase domain like (from Nostoc punctiforme)"/>
    <property type="match status" value="1"/>
</dbReference>
<protein>
    <submittedName>
        <fullName evidence="7">Peptidoglycan-binding protein</fullName>
    </submittedName>
</protein>
<keyword evidence="4" id="KW-0788">Thiol protease</keyword>
<reference evidence="7" key="1">
    <citation type="submission" date="2021-03" db="EMBL/GenBank/DDBJ databases">
        <title>Whole genome sequence of Streptomyces bomunensis MMS17-BM035.</title>
        <authorList>
            <person name="Lee J.H."/>
        </authorList>
    </citation>
    <scope>NUCLEOTIDE SEQUENCE</scope>
    <source>
        <strain evidence="7">MMS17-BM035</strain>
    </source>
</reference>
<evidence type="ECO:0000256" key="4">
    <source>
        <dbReference type="ARBA" id="ARBA00022807"/>
    </source>
</evidence>
<dbReference type="Proteomes" id="UP000670475">
    <property type="component" value="Unassembled WGS sequence"/>
</dbReference>
<keyword evidence="2" id="KW-0645">Protease</keyword>
<feature type="compositionally biased region" description="Low complexity" evidence="5">
    <location>
        <begin position="73"/>
        <end position="89"/>
    </location>
</feature>
<gene>
    <name evidence="7" type="ORF">JFN87_31120</name>
</gene>
<dbReference type="RefSeq" id="WP_209345551.1">
    <property type="nucleotide sequence ID" value="NZ_JAGIQL010000245.1"/>
</dbReference>
<dbReference type="InterPro" id="IPR036365">
    <property type="entry name" value="PGBD-like_sf"/>
</dbReference>
<dbReference type="InterPro" id="IPR038765">
    <property type="entry name" value="Papain-like_cys_pep_sf"/>
</dbReference>
<dbReference type="SUPFAM" id="SSF47090">
    <property type="entry name" value="PGBD-like"/>
    <property type="match status" value="2"/>
</dbReference>
<comment type="similarity">
    <text evidence="1">Belongs to the peptidase C40 family.</text>
</comment>
<evidence type="ECO:0000313" key="8">
    <source>
        <dbReference type="Proteomes" id="UP000670475"/>
    </source>
</evidence>
<evidence type="ECO:0000259" key="6">
    <source>
        <dbReference type="PROSITE" id="PS51935"/>
    </source>
</evidence>
<dbReference type="GO" id="GO:0008234">
    <property type="term" value="F:cysteine-type peptidase activity"/>
    <property type="evidence" value="ECO:0007669"/>
    <property type="project" value="UniProtKB-KW"/>
</dbReference>
<keyword evidence="3" id="KW-0378">Hydrolase</keyword>
<feature type="domain" description="NlpC/P60" evidence="6">
    <location>
        <begin position="124"/>
        <end position="254"/>
    </location>
</feature>
<dbReference type="NCBIfam" id="NF038080">
    <property type="entry name" value="PG_bind_siph"/>
    <property type="match status" value="2"/>
</dbReference>
<feature type="compositionally biased region" description="Low complexity" evidence="5">
    <location>
        <begin position="357"/>
        <end position="381"/>
    </location>
</feature>
<dbReference type="GO" id="GO:0006508">
    <property type="term" value="P:proteolysis"/>
    <property type="evidence" value="ECO:0007669"/>
    <property type="project" value="UniProtKB-KW"/>
</dbReference>
<dbReference type="InterPro" id="IPR000064">
    <property type="entry name" value="NLP_P60_dom"/>
</dbReference>
<feature type="compositionally biased region" description="Gly residues" evidence="5">
    <location>
        <begin position="106"/>
        <end position="119"/>
    </location>
</feature>
<name>A0A940RYS7_9ACTN</name>
<evidence type="ECO:0000256" key="5">
    <source>
        <dbReference type="SAM" id="MobiDB-lite"/>
    </source>
</evidence>
<keyword evidence="8" id="KW-1185">Reference proteome</keyword>
<evidence type="ECO:0000313" key="7">
    <source>
        <dbReference type="EMBL" id="MBP0461875.1"/>
    </source>
</evidence>
<sequence length="466" mass="48861">MTVPVFEEYEPALDCPCAGCAQRRREAASGLAVRQGGSGGRRALALAAAAGLAWGCGMTAATAAPAHVAGGAAAQGHNGAAGHAGPMAASPVPAGYAEPGPATPQGGSGPLHGKPGGGSAELPSTTRAEIISRAKKWVTAKVPYSMTKFWTDGYRQDCSGFVSMAWHLPKNEWTGSLARYGVKIARADLQPGDILLFHNPADPNKGSHVTIFGGWADASHHSYLAYEQTPPHTRSQVTPMAYWTNSDKYVPYRYKGLTEEGAAGAAATASYTYPGASRFGPGAHNAYVTQLGKMLVARGGKRFYTSGPGPRWGEADRRATQAFQRAQGWRGSEADGLPGPDTWHLLASGHGKDIPPARKSAAHATPASAATHTGAAASPAAPATAAKAPAYPGDRYFRTGQSNVYVERLGKQLVKKGFGRYYTRGPGPAWGEADRRATQAFQRAQGWTGSAADGYPGRETWRRLFA</sequence>